<dbReference type="Gene3D" id="3.40.50.300">
    <property type="entry name" value="P-loop containing nucleotide triphosphate hydrolases"/>
    <property type="match status" value="1"/>
</dbReference>
<dbReference type="PROSITE" id="PS51722">
    <property type="entry name" value="G_TR_2"/>
    <property type="match status" value="1"/>
</dbReference>
<keyword evidence="3 6" id="KW-0251">Elongation factor</keyword>
<dbReference type="InterPro" id="IPR053905">
    <property type="entry name" value="EF-G-like_DII"/>
</dbReference>
<dbReference type="SUPFAM" id="SSF52540">
    <property type="entry name" value="P-loop containing nucleoside triphosphate hydrolases"/>
    <property type="match status" value="1"/>
</dbReference>
<gene>
    <name evidence="6 9" type="primary">fusA</name>
    <name evidence="9" type="ORF">DRZ78_02830</name>
</gene>
<dbReference type="SUPFAM" id="SSF54211">
    <property type="entry name" value="Ribosomal protein S5 domain 2-like"/>
    <property type="match status" value="1"/>
</dbReference>
<dbReference type="FunFam" id="3.30.230.10:FF:000003">
    <property type="entry name" value="Elongation factor G"/>
    <property type="match status" value="1"/>
</dbReference>
<dbReference type="InterPro" id="IPR027417">
    <property type="entry name" value="P-loop_NTPase"/>
</dbReference>
<dbReference type="PRINTS" id="PR00315">
    <property type="entry name" value="ELONGATNFCT"/>
</dbReference>
<evidence type="ECO:0000313" key="10">
    <source>
        <dbReference type="Proteomes" id="UP000277457"/>
    </source>
</evidence>
<dbReference type="GO" id="GO:0003924">
    <property type="term" value="F:GTPase activity"/>
    <property type="evidence" value="ECO:0007669"/>
    <property type="project" value="InterPro"/>
</dbReference>
<feature type="binding site" evidence="6">
    <location>
        <begin position="81"/>
        <end position="85"/>
    </location>
    <ligand>
        <name>GTP</name>
        <dbReference type="ChEBI" id="CHEBI:37565"/>
    </ligand>
</feature>
<dbReference type="InterPro" id="IPR014721">
    <property type="entry name" value="Ribsml_uS5_D2-typ_fold_subgr"/>
</dbReference>
<dbReference type="Pfam" id="PF00009">
    <property type="entry name" value="GTP_EFTU"/>
    <property type="match status" value="1"/>
</dbReference>
<dbReference type="HAMAP" id="MF_00054_B">
    <property type="entry name" value="EF_G_EF_2_B"/>
    <property type="match status" value="1"/>
</dbReference>
<proteinExistence type="inferred from homology"/>
<dbReference type="SMART" id="SM00838">
    <property type="entry name" value="EFG_C"/>
    <property type="match status" value="1"/>
</dbReference>
<sequence length="687" mass="77213">MEGEHYIKKIRNIGIVAHIDAGKTTATERILYYTGKISRIGEVDDGTAVMDWMEQEKERGITITSAATTCLWKNHYINLIDTPGHVDFTVEVERALRVLDGVVVIFCGVEGVESQSETVWRQANRYSIPRIVFVNKLDRVGADFYRVVEEIRKKFALIPLPLQLPIGEEKDFRGLVDLIRMKALFWEGEGLDVKIFEGEVPSYLRERALSLHKDLVMKAAEANDELLEKFLEKGDLEIEEIKEGIRSITLAHKGVPILCGSALKNKGIQLLLDAIIDYLPSPLDVPPMKGVNPLNGEREKRIPSNREPFSAFAFKIVTDPYVGRLTYFRVYSGKIKAGSQVYNSTKGEQERITRILEMHANHRKEKKEISAGEIGAAIGPKNVDTGDSLCEKEHPIVFEKIKFAEPVISVAIEPKTKLDEEKLFVSLYKLAQEDPTFRVRQDEETGQTVISGMGELHLDIILDRLQREFKISVKTGKPQVAYRETIRTKAKARGQYIRQSGGKGQYGDVLLEVEPKKNEEEIFIDKIKGGVIPKEFIPAIKKGIEEAMQNGVLAGYPMINVKVSLIDGSYHPVDSSEIAFKTAASIAFKKAVRQANPYLLEPIMKVEVKTPQDFVGEVMGDITSRRGQIYKMETEKDACHLGAYVPLAELFGYATRLRSLTKGKAIPYIEFSHYAEIPSSISEKLVV</sequence>
<dbReference type="EMBL" id="QMPY01000087">
    <property type="protein sequence ID" value="RLE07539.1"/>
    <property type="molecule type" value="Genomic_DNA"/>
</dbReference>
<keyword evidence="2 6" id="KW-0547">Nucleotide-binding</keyword>
<dbReference type="SUPFAM" id="SSF50447">
    <property type="entry name" value="Translation proteins"/>
    <property type="match status" value="1"/>
</dbReference>
<dbReference type="GO" id="GO:0032790">
    <property type="term" value="P:ribosome disassembly"/>
    <property type="evidence" value="ECO:0007669"/>
    <property type="project" value="TreeGrafter"/>
</dbReference>
<dbReference type="NCBIfam" id="TIGR00484">
    <property type="entry name" value="EF-G"/>
    <property type="match status" value="1"/>
</dbReference>
<dbReference type="NCBIfam" id="NF009381">
    <property type="entry name" value="PRK12740.1-5"/>
    <property type="match status" value="1"/>
</dbReference>
<dbReference type="InterPro" id="IPR005517">
    <property type="entry name" value="Transl_elong_EFG/EF2_IV"/>
</dbReference>
<feature type="binding site" evidence="6">
    <location>
        <begin position="135"/>
        <end position="138"/>
    </location>
    <ligand>
        <name>GTP</name>
        <dbReference type="ChEBI" id="CHEBI:37565"/>
    </ligand>
</feature>
<dbReference type="InterPro" id="IPR009000">
    <property type="entry name" value="Transl_B-barrel_sf"/>
</dbReference>
<comment type="subcellular location">
    <subcellularLocation>
        <location evidence="6">Cytoplasm</location>
    </subcellularLocation>
</comment>
<feature type="domain" description="Tr-type G" evidence="8">
    <location>
        <begin position="8"/>
        <end position="283"/>
    </location>
</feature>
<dbReference type="InterPro" id="IPR041095">
    <property type="entry name" value="EFG_II"/>
</dbReference>
<dbReference type="Pfam" id="PF03764">
    <property type="entry name" value="EFG_IV"/>
    <property type="match status" value="1"/>
</dbReference>
<evidence type="ECO:0000259" key="8">
    <source>
        <dbReference type="PROSITE" id="PS51722"/>
    </source>
</evidence>
<dbReference type="Pfam" id="PF14492">
    <property type="entry name" value="EFG_III"/>
    <property type="match status" value="1"/>
</dbReference>
<accession>A0A662D3L1</accession>
<comment type="caution">
    <text evidence="9">The sequence shown here is derived from an EMBL/GenBank/DDBJ whole genome shotgun (WGS) entry which is preliminary data.</text>
</comment>
<evidence type="ECO:0000256" key="2">
    <source>
        <dbReference type="ARBA" id="ARBA00022741"/>
    </source>
</evidence>
<dbReference type="Pfam" id="PF22042">
    <property type="entry name" value="EF-G_D2"/>
    <property type="match status" value="1"/>
</dbReference>
<dbReference type="SUPFAM" id="SSF54980">
    <property type="entry name" value="EF-G C-terminal domain-like"/>
    <property type="match status" value="2"/>
</dbReference>
<dbReference type="Proteomes" id="UP000277457">
    <property type="component" value="Unassembled WGS sequence"/>
</dbReference>
<dbReference type="Gene3D" id="2.40.30.10">
    <property type="entry name" value="Translation factors"/>
    <property type="match status" value="1"/>
</dbReference>
<evidence type="ECO:0000256" key="6">
    <source>
        <dbReference type="HAMAP-Rule" id="MF_00054"/>
    </source>
</evidence>
<dbReference type="Gene3D" id="3.30.230.10">
    <property type="match status" value="1"/>
</dbReference>
<dbReference type="InterPro" id="IPR035649">
    <property type="entry name" value="EFG_V"/>
</dbReference>
<dbReference type="SMART" id="SM00889">
    <property type="entry name" value="EFG_IV"/>
    <property type="match status" value="1"/>
</dbReference>
<dbReference type="GO" id="GO:0005737">
    <property type="term" value="C:cytoplasm"/>
    <property type="evidence" value="ECO:0007669"/>
    <property type="project" value="UniProtKB-SubCell"/>
</dbReference>
<name>A0A662D3L1_UNCAE</name>
<protein>
    <recommendedName>
        <fullName evidence="6 7">Elongation factor G</fullName>
        <shortName evidence="6">EF-G</shortName>
    </recommendedName>
</protein>
<organism evidence="9 10">
    <name type="scientific">Aerophobetes bacterium</name>
    <dbReference type="NCBI Taxonomy" id="2030807"/>
    <lineage>
        <taxon>Bacteria</taxon>
        <taxon>Candidatus Aerophobota</taxon>
    </lineage>
</organism>
<evidence type="ECO:0000256" key="3">
    <source>
        <dbReference type="ARBA" id="ARBA00022768"/>
    </source>
</evidence>
<dbReference type="InterPro" id="IPR009022">
    <property type="entry name" value="EFG_III"/>
</dbReference>
<dbReference type="CDD" id="cd01886">
    <property type="entry name" value="EF-G"/>
    <property type="match status" value="1"/>
</dbReference>
<evidence type="ECO:0000256" key="4">
    <source>
        <dbReference type="ARBA" id="ARBA00022917"/>
    </source>
</evidence>
<dbReference type="InterPro" id="IPR005225">
    <property type="entry name" value="Small_GTP-bd"/>
</dbReference>
<keyword evidence="5 6" id="KW-0342">GTP-binding</keyword>
<reference evidence="9 10" key="1">
    <citation type="submission" date="2018-06" db="EMBL/GenBank/DDBJ databases">
        <title>Extensive metabolic versatility and redundancy in microbially diverse, dynamic hydrothermal sediments.</title>
        <authorList>
            <person name="Dombrowski N."/>
            <person name="Teske A."/>
            <person name="Baker B.J."/>
        </authorList>
    </citation>
    <scope>NUCLEOTIDE SEQUENCE [LARGE SCALE GENOMIC DNA]</scope>
    <source>
        <strain evidence="9">B7_G13</strain>
    </source>
</reference>
<comment type="function">
    <text evidence="6">Catalyzes the GTP-dependent ribosomal translocation step during translation elongation. During this step, the ribosome changes from the pre-translocational (PRE) to the post-translocational (POST) state as the newly formed A-site-bound peptidyl-tRNA and P-site-bound deacylated tRNA move to the P and E sites, respectively. Catalyzes the coordinated movement of the two tRNA molecules, the mRNA and conformational changes in the ribosome.</text>
</comment>
<feature type="binding site" evidence="6">
    <location>
        <begin position="17"/>
        <end position="24"/>
    </location>
    <ligand>
        <name>GTP</name>
        <dbReference type="ChEBI" id="CHEBI:37565"/>
    </ligand>
</feature>
<dbReference type="FunFam" id="3.30.70.870:FF:000001">
    <property type="entry name" value="Elongation factor G"/>
    <property type="match status" value="1"/>
</dbReference>
<dbReference type="InterPro" id="IPR031157">
    <property type="entry name" value="G_TR_CS"/>
</dbReference>
<dbReference type="InterPro" id="IPR000795">
    <property type="entry name" value="T_Tr_GTP-bd_dom"/>
</dbReference>
<evidence type="ECO:0000313" key="9">
    <source>
        <dbReference type="EMBL" id="RLE07539.1"/>
    </source>
</evidence>
<dbReference type="Gene3D" id="3.30.70.870">
    <property type="entry name" value="Elongation Factor G (Translational Gtpase), domain 3"/>
    <property type="match status" value="1"/>
</dbReference>
<dbReference type="FunFam" id="3.40.50.300:FF:000029">
    <property type="entry name" value="Elongation factor G"/>
    <property type="match status" value="1"/>
</dbReference>
<dbReference type="InterPro" id="IPR035647">
    <property type="entry name" value="EFG_III/V"/>
</dbReference>
<evidence type="ECO:0000256" key="5">
    <source>
        <dbReference type="ARBA" id="ARBA00023134"/>
    </source>
</evidence>
<evidence type="ECO:0000256" key="7">
    <source>
        <dbReference type="NCBIfam" id="TIGR00484"/>
    </source>
</evidence>
<dbReference type="PANTHER" id="PTHR43261">
    <property type="entry name" value="TRANSLATION ELONGATION FACTOR G-RELATED"/>
    <property type="match status" value="1"/>
</dbReference>
<dbReference type="InterPro" id="IPR020568">
    <property type="entry name" value="Ribosomal_Su5_D2-typ_SF"/>
</dbReference>
<dbReference type="CDD" id="cd03713">
    <property type="entry name" value="EFG_mtEFG_C"/>
    <property type="match status" value="1"/>
</dbReference>
<evidence type="ECO:0000256" key="1">
    <source>
        <dbReference type="ARBA" id="ARBA00005870"/>
    </source>
</evidence>
<dbReference type="GO" id="GO:0003746">
    <property type="term" value="F:translation elongation factor activity"/>
    <property type="evidence" value="ECO:0007669"/>
    <property type="project" value="UniProtKB-UniRule"/>
</dbReference>
<dbReference type="InterPro" id="IPR000640">
    <property type="entry name" value="EFG_V-like"/>
</dbReference>
<keyword evidence="6" id="KW-0963">Cytoplasm</keyword>
<dbReference type="InterPro" id="IPR047872">
    <property type="entry name" value="EFG_IV"/>
</dbReference>
<dbReference type="InterPro" id="IPR004540">
    <property type="entry name" value="Transl_elong_EFG/EF2"/>
</dbReference>
<dbReference type="AlphaFoldDB" id="A0A662D3L1"/>
<dbReference type="FunFam" id="3.30.70.240:FF:000001">
    <property type="entry name" value="Elongation factor G"/>
    <property type="match status" value="1"/>
</dbReference>
<comment type="similarity">
    <text evidence="1 6">Belongs to the TRAFAC class translation factor GTPase superfamily. Classic translation factor GTPase family. EF-G/EF-2 subfamily.</text>
</comment>
<dbReference type="FunFam" id="2.40.30.10:FF:000006">
    <property type="entry name" value="Elongation factor G"/>
    <property type="match status" value="1"/>
</dbReference>
<dbReference type="Gene3D" id="3.30.70.240">
    <property type="match status" value="1"/>
</dbReference>
<dbReference type="PANTHER" id="PTHR43261:SF1">
    <property type="entry name" value="RIBOSOME-RELEASING FACTOR 2, MITOCHONDRIAL"/>
    <property type="match status" value="1"/>
</dbReference>
<keyword evidence="4 6" id="KW-0648">Protein biosynthesis</keyword>
<dbReference type="CDD" id="cd01434">
    <property type="entry name" value="EFG_mtEFG1_IV"/>
    <property type="match status" value="1"/>
</dbReference>
<dbReference type="PROSITE" id="PS00301">
    <property type="entry name" value="G_TR_1"/>
    <property type="match status" value="1"/>
</dbReference>
<dbReference type="CDD" id="cd04088">
    <property type="entry name" value="EFG_mtEFG_II"/>
    <property type="match status" value="1"/>
</dbReference>
<dbReference type="CDD" id="cd16262">
    <property type="entry name" value="EFG_III"/>
    <property type="match status" value="1"/>
</dbReference>
<dbReference type="Pfam" id="PF00679">
    <property type="entry name" value="EFG_C"/>
    <property type="match status" value="1"/>
</dbReference>
<dbReference type="GO" id="GO:0005525">
    <property type="term" value="F:GTP binding"/>
    <property type="evidence" value="ECO:0007669"/>
    <property type="project" value="UniProtKB-UniRule"/>
</dbReference>
<dbReference type="NCBIfam" id="TIGR00231">
    <property type="entry name" value="small_GTP"/>
    <property type="match status" value="1"/>
</dbReference>